<evidence type="ECO:0000256" key="1">
    <source>
        <dbReference type="ARBA" id="ARBA00022729"/>
    </source>
</evidence>
<dbReference type="EMBL" id="RAPK01000011">
    <property type="protein sequence ID" value="RKD69702.1"/>
    <property type="molecule type" value="Genomic_DNA"/>
</dbReference>
<feature type="compositionally biased region" description="Acidic residues" evidence="3">
    <location>
        <begin position="35"/>
        <end position="54"/>
    </location>
</feature>
<dbReference type="AlphaFoldDB" id="A0A419UX29"/>
<dbReference type="Pfam" id="PF09223">
    <property type="entry name" value="ZinT"/>
    <property type="match status" value="1"/>
</dbReference>
<accession>A0A419UX29</accession>
<organism evidence="6 7">
    <name type="scientific">Sinobaca qinghaiensis</name>
    <dbReference type="NCBI Taxonomy" id="342944"/>
    <lineage>
        <taxon>Bacteria</taxon>
        <taxon>Bacillati</taxon>
        <taxon>Bacillota</taxon>
        <taxon>Bacilli</taxon>
        <taxon>Bacillales</taxon>
        <taxon>Sporolactobacillaceae</taxon>
        <taxon>Sinobaca</taxon>
    </lineage>
</organism>
<feature type="chain" id="PRO_5039379131" evidence="4">
    <location>
        <begin position="20"/>
        <end position="349"/>
    </location>
</feature>
<name>A0A419UX29_9BACL</name>
<keyword evidence="1 4" id="KW-0732">Signal</keyword>
<evidence type="ECO:0000256" key="2">
    <source>
        <dbReference type="ARBA" id="ARBA00022833"/>
    </source>
</evidence>
<dbReference type="SUPFAM" id="SSF50814">
    <property type="entry name" value="Lipocalins"/>
    <property type="match status" value="1"/>
</dbReference>
<keyword evidence="7" id="KW-1185">Reference proteome</keyword>
<comment type="caution">
    <text evidence="6">The sequence shown here is derived from an EMBL/GenBank/DDBJ whole genome shotgun (WGS) entry which is preliminary data.</text>
</comment>
<evidence type="ECO:0000256" key="4">
    <source>
        <dbReference type="SAM" id="SignalP"/>
    </source>
</evidence>
<evidence type="ECO:0000259" key="5">
    <source>
        <dbReference type="Pfam" id="PF09223"/>
    </source>
</evidence>
<dbReference type="GO" id="GO:0008270">
    <property type="term" value="F:zinc ion binding"/>
    <property type="evidence" value="ECO:0007669"/>
    <property type="project" value="InterPro"/>
</dbReference>
<feature type="signal peptide" evidence="4">
    <location>
        <begin position="1"/>
        <end position="19"/>
    </location>
</feature>
<reference evidence="6 7" key="1">
    <citation type="submission" date="2018-09" db="EMBL/GenBank/DDBJ databases">
        <title>Genomic Encyclopedia of Archaeal and Bacterial Type Strains, Phase II (KMG-II): from individual species to whole genera.</title>
        <authorList>
            <person name="Goeker M."/>
        </authorList>
    </citation>
    <scope>NUCLEOTIDE SEQUENCE [LARGE SCALE GENOMIC DNA]</scope>
    <source>
        <strain evidence="6 7">DSM 17008</strain>
    </source>
</reference>
<feature type="region of interest" description="Disordered" evidence="3">
    <location>
        <begin position="106"/>
        <end position="127"/>
    </location>
</feature>
<proteinExistence type="predicted"/>
<dbReference type="Proteomes" id="UP000285120">
    <property type="component" value="Unassembled WGS sequence"/>
</dbReference>
<dbReference type="PROSITE" id="PS51257">
    <property type="entry name" value="PROKAR_LIPOPROTEIN"/>
    <property type="match status" value="1"/>
</dbReference>
<dbReference type="RefSeq" id="WP_120194261.1">
    <property type="nucleotide sequence ID" value="NZ_RAPK01000011.1"/>
</dbReference>
<dbReference type="Gene3D" id="2.40.128.20">
    <property type="match status" value="1"/>
</dbReference>
<feature type="region of interest" description="Disordered" evidence="3">
    <location>
        <begin position="22"/>
        <end position="81"/>
    </location>
</feature>
<evidence type="ECO:0000313" key="7">
    <source>
        <dbReference type="Proteomes" id="UP000285120"/>
    </source>
</evidence>
<evidence type="ECO:0000313" key="6">
    <source>
        <dbReference type="EMBL" id="RKD69702.1"/>
    </source>
</evidence>
<dbReference type="OrthoDB" id="9810636at2"/>
<dbReference type="InterPro" id="IPR015304">
    <property type="entry name" value="ZinT_dom"/>
</dbReference>
<feature type="domain" description="ZinT" evidence="5">
    <location>
        <begin position="171"/>
        <end position="349"/>
    </location>
</feature>
<dbReference type="InterPro" id="IPR012674">
    <property type="entry name" value="Calycin"/>
</dbReference>
<gene>
    <name evidence="6" type="ORF">ATL39_3129</name>
</gene>
<evidence type="ECO:0000256" key="3">
    <source>
        <dbReference type="SAM" id="MobiDB-lite"/>
    </source>
</evidence>
<protein>
    <submittedName>
        <fullName evidence="6">Zinc transport system substrate-binding protein</fullName>
    </submittedName>
</protein>
<keyword evidence="2" id="KW-0862">Zinc</keyword>
<sequence>MKKSLVTLTSIAAVSVMLAACGSEESGEEQNQGSGEEEAAEQEEQSSEEGEGQNEEEHNGKIDAPEDVAVQGLADHYHTGDEVTLTAELEEDIDSDHWHWYEKAADSEEWEPIAGQESAEYTGEAENDGQEVKAVIYDEDHEPHAQSAPVEIAIDDHEDEEGHSHDLSEDEQRIYDGYFEDEEVEERELTDWEGDWQSVYPYLQDGDLDEVFEHKAEEDDEMTAEEYKEYYEEGYETNVERIIFDGSQATFFENGEEHTGTYVSDGYEILEYEAGNRGVRYVYKLDGEAEGMPQYIQFSDHDVTPADAHHFHLYWGDDREALLDEVENWPTYYPSDMDEDEIVHEMTAH</sequence>
<feature type="compositionally biased region" description="Basic and acidic residues" evidence="3">
    <location>
        <begin position="55"/>
        <end position="64"/>
    </location>
</feature>